<evidence type="ECO:0000256" key="2">
    <source>
        <dbReference type="SAM" id="MobiDB-lite"/>
    </source>
</evidence>
<dbReference type="EMBL" id="JACEON010000002">
    <property type="protein sequence ID" value="MBA4610477.1"/>
    <property type="molecule type" value="Genomic_DNA"/>
</dbReference>
<keyword evidence="1" id="KW-0175">Coiled coil</keyword>
<feature type="coiled-coil region" evidence="1">
    <location>
        <begin position="85"/>
        <end position="112"/>
    </location>
</feature>
<feature type="region of interest" description="Disordered" evidence="2">
    <location>
        <begin position="420"/>
        <end position="480"/>
    </location>
</feature>
<dbReference type="AlphaFoldDB" id="A0A838XKV0"/>
<accession>A0A838XKV0</accession>
<comment type="caution">
    <text evidence="3">The sequence shown here is derived from an EMBL/GenBank/DDBJ whole genome shotgun (WGS) entry which is preliminary data.</text>
</comment>
<name>A0A838XKV0_9HYPH</name>
<feature type="compositionally biased region" description="Gly residues" evidence="2">
    <location>
        <begin position="431"/>
        <end position="480"/>
    </location>
</feature>
<gene>
    <name evidence="3" type="ORF">H1W37_02330</name>
</gene>
<evidence type="ECO:0000313" key="3">
    <source>
        <dbReference type="EMBL" id="MBA4610477.1"/>
    </source>
</evidence>
<feature type="coiled-coil region" evidence="1">
    <location>
        <begin position="137"/>
        <end position="164"/>
    </location>
</feature>
<evidence type="ECO:0000256" key="1">
    <source>
        <dbReference type="SAM" id="Coils"/>
    </source>
</evidence>
<dbReference type="RefSeq" id="WP_181758677.1">
    <property type="nucleotide sequence ID" value="NZ_BMCR01000002.1"/>
</dbReference>
<proteinExistence type="predicted"/>
<reference evidence="3 4" key="2">
    <citation type="submission" date="2020-08" db="EMBL/GenBank/DDBJ databases">
        <title>Stappia taiwanensis sp. nov., isolated from a coastal thermal spring.</title>
        <authorList>
            <person name="Kampfer P."/>
        </authorList>
    </citation>
    <scope>NUCLEOTIDE SEQUENCE [LARGE SCALE GENOMIC DNA]</scope>
    <source>
        <strain evidence="3 4">DSM 23284</strain>
    </source>
</reference>
<sequence>MISGRQTLGSIERSLAEVRQEEAERKARVEQAMRDINELRSAELDAYRELARFRLRGGGDGMFGRRIDSDEAQAKARLEQRELALSALRSQRNALNSDMAALVDKRRRLARERDAAGDRLDAILDQVDDRLAQDPAYRAQQEAAEAARATAEAAQAKATQAAADRQEKGAAYEADRLFIYLWQRGFGTPDYRSTGLIRMLDRWVARLVRFDDARPNYAMLCEIPERLKAYAADREAEAVAEEAKLGAMSRSAAAELAGEDLAAAVERAEQELAATAAELEALETEQAELATREQPFIAGEDADFRAAEEALLRSLRSEELSTLWQEALATPSPKDEAIVRRLRDLDKRIGAIGPQIEADQAELRDIGRRREELVKVAQRFRKKHYDNWDSSFENNDLAGVLIDELAKGVLSGADYWARTEKSHRRRRRRGGAIGFPGGVGLPGSMGGTFPGGGSDGGFGGGGFDSGDSFGGGGFETGDRF</sequence>
<dbReference type="Proteomes" id="UP000559404">
    <property type="component" value="Unassembled WGS sequence"/>
</dbReference>
<feature type="compositionally biased region" description="Basic residues" evidence="2">
    <location>
        <begin position="421"/>
        <end position="430"/>
    </location>
</feature>
<keyword evidence="4" id="KW-1185">Reference proteome</keyword>
<reference evidence="3 4" key="1">
    <citation type="submission" date="2020-07" db="EMBL/GenBank/DDBJ databases">
        <authorList>
            <person name="Li M."/>
        </authorList>
    </citation>
    <scope>NUCLEOTIDE SEQUENCE [LARGE SCALE GENOMIC DNA]</scope>
    <source>
        <strain evidence="3 4">DSM 23284</strain>
    </source>
</reference>
<organism evidence="3 4">
    <name type="scientific">Stappia taiwanensis</name>
    <dbReference type="NCBI Taxonomy" id="992267"/>
    <lineage>
        <taxon>Bacteria</taxon>
        <taxon>Pseudomonadati</taxon>
        <taxon>Pseudomonadota</taxon>
        <taxon>Alphaproteobacteria</taxon>
        <taxon>Hyphomicrobiales</taxon>
        <taxon>Stappiaceae</taxon>
        <taxon>Stappia</taxon>
    </lineage>
</organism>
<evidence type="ECO:0000313" key="4">
    <source>
        <dbReference type="Proteomes" id="UP000559404"/>
    </source>
</evidence>
<feature type="coiled-coil region" evidence="1">
    <location>
        <begin position="258"/>
        <end position="292"/>
    </location>
</feature>
<protein>
    <submittedName>
        <fullName evidence="3">Uncharacterized protein</fullName>
    </submittedName>
</protein>